<evidence type="ECO:0000256" key="8">
    <source>
        <dbReference type="PIRSR" id="PIRSR601088-1"/>
    </source>
</evidence>
<keyword evidence="7 12" id="KW-0326">Glycosidase</keyword>
<dbReference type="PANTHER" id="PTHR32092">
    <property type="entry name" value="6-PHOSPHO-BETA-GLUCOSIDASE-RELATED"/>
    <property type="match status" value="1"/>
</dbReference>
<keyword evidence="4 12" id="KW-0378">Hydrolase</keyword>
<evidence type="ECO:0000256" key="11">
    <source>
        <dbReference type="PIRSR" id="PIRSR601088-4"/>
    </source>
</evidence>
<dbReference type="Pfam" id="PF02056">
    <property type="entry name" value="Glyco_hydro_4"/>
    <property type="match status" value="1"/>
</dbReference>
<evidence type="ECO:0000256" key="9">
    <source>
        <dbReference type="PIRSR" id="PIRSR601088-2"/>
    </source>
</evidence>
<dbReference type="GO" id="GO:0004553">
    <property type="term" value="F:hydrolase activity, hydrolyzing O-glycosyl compounds"/>
    <property type="evidence" value="ECO:0007669"/>
    <property type="project" value="InterPro"/>
</dbReference>
<protein>
    <submittedName>
        <fullName evidence="14">6-phospho-alpha-glucosidase</fullName>
    </submittedName>
</protein>
<evidence type="ECO:0000256" key="7">
    <source>
        <dbReference type="ARBA" id="ARBA00023295"/>
    </source>
</evidence>
<organism evidence="14 15">
    <name type="scientific">Clostridium isatidis</name>
    <dbReference type="NCBI Taxonomy" id="182773"/>
    <lineage>
        <taxon>Bacteria</taxon>
        <taxon>Bacillati</taxon>
        <taxon>Bacillota</taxon>
        <taxon>Clostridia</taxon>
        <taxon>Eubacteriales</taxon>
        <taxon>Clostridiaceae</taxon>
        <taxon>Clostridium</taxon>
    </lineage>
</organism>
<dbReference type="SUPFAM" id="SSF51735">
    <property type="entry name" value="NAD(P)-binding Rossmann-fold domains"/>
    <property type="match status" value="1"/>
</dbReference>
<dbReference type="Gene3D" id="3.90.110.10">
    <property type="entry name" value="Lactate dehydrogenase/glycoside hydrolase, family 4, C-terminal"/>
    <property type="match status" value="1"/>
</dbReference>
<feature type="binding site" evidence="9">
    <location>
        <position position="147"/>
    </location>
    <ligand>
        <name>substrate</name>
    </ligand>
</feature>
<evidence type="ECO:0000256" key="5">
    <source>
        <dbReference type="ARBA" id="ARBA00023027"/>
    </source>
</evidence>
<dbReference type="InterPro" id="IPR015955">
    <property type="entry name" value="Lactate_DH/Glyco_Ohase_4_C"/>
</dbReference>
<keyword evidence="3 10" id="KW-0479">Metal-binding</keyword>
<dbReference type="GO" id="GO:0016616">
    <property type="term" value="F:oxidoreductase activity, acting on the CH-OH group of donors, NAD or NADP as acceptor"/>
    <property type="evidence" value="ECO:0007669"/>
    <property type="project" value="InterPro"/>
</dbReference>
<evidence type="ECO:0000256" key="10">
    <source>
        <dbReference type="PIRSR" id="PIRSR601088-3"/>
    </source>
</evidence>
<name>A0A343JEA8_9CLOT</name>
<feature type="domain" description="Glycosyl hydrolase family 4 C-terminal" evidence="13">
    <location>
        <begin position="195"/>
        <end position="414"/>
    </location>
</feature>
<dbReference type="InterPro" id="IPR022616">
    <property type="entry name" value="Glyco_hydro_4_C"/>
</dbReference>
<keyword evidence="15" id="KW-1185">Reference proteome</keyword>
<keyword evidence="5 12" id="KW-0520">NAD</keyword>
<gene>
    <name evidence="14" type="ORF">BEN51_10330</name>
</gene>
<dbReference type="AlphaFoldDB" id="A0A343JEA8"/>
<evidence type="ECO:0000256" key="2">
    <source>
        <dbReference type="ARBA" id="ARBA00011881"/>
    </source>
</evidence>
<dbReference type="GO" id="GO:0005975">
    <property type="term" value="P:carbohydrate metabolic process"/>
    <property type="evidence" value="ECO:0007669"/>
    <property type="project" value="InterPro"/>
</dbReference>
<comment type="similarity">
    <text evidence="1 12">Belongs to the glycosyl hydrolase 4 family.</text>
</comment>
<dbReference type="KEGG" id="cia:BEN51_10330"/>
<dbReference type="PANTHER" id="PTHR32092:SF14">
    <property type="entry name" value="MALTOSE-6'-PHOSPHATE GLUCOSIDASE"/>
    <property type="match status" value="1"/>
</dbReference>
<feature type="binding site" evidence="10">
    <location>
        <position position="170"/>
    </location>
    <ligand>
        <name>Mn(2+)</name>
        <dbReference type="ChEBI" id="CHEBI:29035"/>
    </ligand>
</feature>
<dbReference type="Pfam" id="PF11975">
    <property type="entry name" value="Glyco_hydro_4C"/>
    <property type="match status" value="1"/>
</dbReference>
<feature type="active site" description="Proton donor" evidence="8">
    <location>
        <position position="171"/>
    </location>
</feature>
<keyword evidence="10" id="KW-0533">Nickel</keyword>
<accession>A0A343JEA8</accession>
<evidence type="ECO:0000256" key="4">
    <source>
        <dbReference type="ARBA" id="ARBA00022801"/>
    </source>
</evidence>
<feature type="site" description="Increases basicity of active site Tyr" evidence="11">
    <location>
        <position position="109"/>
    </location>
</feature>
<evidence type="ECO:0000256" key="3">
    <source>
        <dbReference type="ARBA" id="ARBA00022723"/>
    </source>
</evidence>
<dbReference type="PRINTS" id="PR00732">
    <property type="entry name" value="GLHYDRLASE4"/>
</dbReference>
<dbReference type="CDD" id="cd05298">
    <property type="entry name" value="GH4_GlvA_pagL_like"/>
    <property type="match status" value="1"/>
</dbReference>
<evidence type="ECO:0000256" key="6">
    <source>
        <dbReference type="ARBA" id="ARBA00023211"/>
    </source>
</evidence>
<proteinExistence type="inferred from homology"/>
<dbReference type="RefSeq" id="WP_119866000.1">
    <property type="nucleotide sequence ID" value="NZ_CP016786.1"/>
</dbReference>
<feature type="active site" description="Proton acceptor" evidence="8">
    <location>
        <position position="262"/>
    </location>
</feature>
<feature type="binding site" evidence="9">
    <location>
        <position position="282"/>
    </location>
    <ligand>
        <name>substrate</name>
    </ligand>
</feature>
<dbReference type="Gene3D" id="3.40.50.720">
    <property type="entry name" value="NAD(P)-binding Rossmann-like Domain"/>
    <property type="match status" value="1"/>
</dbReference>
<dbReference type="InterPro" id="IPR001088">
    <property type="entry name" value="Glyco_hydro_4"/>
</dbReference>
<evidence type="ECO:0000256" key="12">
    <source>
        <dbReference type="RuleBase" id="RU361152"/>
    </source>
</evidence>
<keyword evidence="6 10" id="KW-0464">Manganese</keyword>
<dbReference type="InterPro" id="IPR036291">
    <property type="entry name" value="NAD(P)-bd_dom_sf"/>
</dbReference>
<evidence type="ECO:0000313" key="15">
    <source>
        <dbReference type="Proteomes" id="UP000264883"/>
    </source>
</evidence>
<feature type="binding site" evidence="10">
    <location>
        <position position="200"/>
    </location>
    <ligand>
        <name>Mn(2+)</name>
        <dbReference type="ChEBI" id="CHEBI:29035"/>
    </ligand>
</feature>
<dbReference type="GO" id="GO:0046872">
    <property type="term" value="F:metal ion binding"/>
    <property type="evidence" value="ECO:0007669"/>
    <property type="project" value="UniProtKB-KW"/>
</dbReference>
<reference evidence="14 15" key="1">
    <citation type="submission" date="2016-08" db="EMBL/GenBank/DDBJ databases">
        <title>Complete Genome Sequence Of The Indigo Reducing Clostridium isatidis DSM15098.</title>
        <authorList>
            <person name="Little G.T."/>
            <person name="Minton N.P."/>
        </authorList>
    </citation>
    <scope>NUCLEOTIDE SEQUENCE [LARGE SCALE GENOMIC DNA]</scope>
    <source>
        <strain evidence="14 15">DSM 15098</strain>
    </source>
</reference>
<dbReference type="SUPFAM" id="SSF56327">
    <property type="entry name" value="LDH C-terminal domain-like"/>
    <property type="match status" value="1"/>
</dbReference>
<keyword evidence="10" id="KW-0408">Iron</keyword>
<comment type="cofactor">
    <cofactor evidence="12">
        <name>NAD(+)</name>
        <dbReference type="ChEBI" id="CHEBI:57540"/>
    </cofactor>
    <text evidence="12">Binds 1 NAD(+) per subunit.</text>
</comment>
<dbReference type="EMBL" id="CP016786">
    <property type="protein sequence ID" value="ASW43866.1"/>
    <property type="molecule type" value="Genomic_DNA"/>
</dbReference>
<evidence type="ECO:0000256" key="1">
    <source>
        <dbReference type="ARBA" id="ARBA00010141"/>
    </source>
</evidence>
<keyword evidence="10" id="KW-0170">Cobalt</keyword>
<evidence type="ECO:0000259" key="13">
    <source>
        <dbReference type="Pfam" id="PF11975"/>
    </source>
</evidence>
<feature type="binding site" evidence="9">
    <location>
        <position position="93"/>
    </location>
    <ligand>
        <name>substrate</name>
    </ligand>
</feature>
<evidence type="ECO:0000313" key="14">
    <source>
        <dbReference type="EMBL" id="ASW43866.1"/>
    </source>
</evidence>
<dbReference type="OrthoDB" id="9808275at2"/>
<comment type="subunit">
    <text evidence="2">Homotetramer.</text>
</comment>
<sequence>MKKYNVVIVGGGSTWTPGLLSSLSKKKNEFPLNKLVLFDINAERQAVIGEFAKIFFKENYPDLQFEYTTDKEVAYKDVDFVFCQMRTGGYKMRELDEKIPLKYGCVGQETCGAGGFAYGLRSIRDMIEMVNDVRASSKDAWIINYTNPAAIVAEALNRVFPNDKKILNICDQPVNLLRSYGRLLNMDPYEFEPVYFGLNHFGWFTHLYDKNGIDLVPVIKEMVYKNGFKPVDAEQRDQSWLDTYAMVEKMLIDYPEYLPNTYLQYYYYPEYKVSKQDPNFTRANEVMANREKRVFEECRRVVEAGTAAATNVVHNDAHGDMIVEVAESIAHNRNRQYIVIVENNGLISNIQDDAMVEVAALLGANGPRPMGVGKIDTFYKGMIEQQLAYEKLAVDAYFEKSYNKALKALTLNRTIVDGKKARKILDELIEANKGYWPELN</sequence>
<dbReference type="Proteomes" id="UP000264883">
    <property type="component" value="Chromosome"/>
</dbReference>